<reference evidence="2" key="1">
    <citation type="submission" date="2021-02" db="EMBL/GenBank/DDBJ databases">
        <title>Sulfurospirillum tamanensis sp. nov.</title>
        <authorList>
            <person name="Frolova A."/>
            <person name="Merkel A."/>
            <person name="Slobodkin A."/>
        </authorList>
    </citation>
    <scope>NUCLEOTIDE SEQUENCE</scope>
    <source>
        <strain evidence="2">T05b</strain>
    </source>
</reference>
<reference evidence="2" key="2">
    <citation type="submission" date="2021-02" db="EMBL/GenBank/DDBJ databases">
        <authorList>
            <person name="Merkel A.Y."/>
        </authorList>
    </citation>
    <scope>NUCLEOTIDE SEQUENCE</scope>
    <source>
        <strain evidence="2">T05b</strain>
    </source>
</reference>
<dbReference type="InterPro" id="IPR039315">
    <property type="entry name" value="CheW"/>
</dbReference>
<evidence type="ECO:0000259" key="1">
    <source>
        <dbReference type="PROSITE" id="PS50851"/>
    </source>
</evidence>
<dbReference type="Gene3D" id="2.40.50.180">
    <property type="entry name" value="CheA-289, Domain 4"/>
    <property type="match status" value="1"/>
</dbReference>
<organism evidence="2 3">
    <name type="scientific">Sulfurospirillum tamanense</name>
    <dbReference type="NCBI Taxonomy" id="2813362"/>
    <lineage>
        <taxon>Bacteria</taxon>
        <taxon>Pseudomonadati</taxon>
        <taxon>Campylobacterota</taxon>
        <taxon>Epsilonproteobacteria</taxon>
        <taxon>Campylobacterales</taxon>
        <taxon>Sulfurospirillaceae</taxon>
        <taxon>Sulfurospirillum</taxon>
    </lineage>
</organism>
<comment type="caution">
    <text evidence="2">The sequence shown here is derived from an EMBL/GenBank/DDBJ whole genome shotgun (WGS) entry which is preliminary data.</text>
</comment>
<dbReference type="PROSITE" id="PS50851">
    <property type="entry name" value="CHEW"/>
    <property type="match status" value="1"/>
</dbReference>
<gene>
    <name evidence="2" type="ORF">JWV37_10410</name>
</gene>
<dbReference type="PANTHER" id="PTHR22617">
    <property type="entry name" value="CHEMOTAXIS SENSOR HISTIDINE KINASE-RELATED"/>
    <property type="match status" value="1"/>
</dbReference>
<dbReference type="EMBL" id="JAFHKK010000027">
    <property type="protein sequence ID" value="MBN2965194.1"/>
    <property type="molecule type" value="Genomic_DNA"/>
</dbReference>
<dbReference type="Proteomes" id="UP000703590">
    <property type="component" value="Unassembled WGS sequence"/>
</dbReference>
<sequence>MNAPQKEASNGIQRYLTFFVDGEQYGLNIRNVKEIIASMNITTVPKTPPYIKGVINLRGAVIPVIDVRLKFGLEEKAHDVNTAIIINVIDNVSIGFIVDRVEDVLSVNATQLTDAPRFGASVDTSFIENVAEINDHVIMILNLKRIFEQDELVDIASIEKTQEN</sequence>
<dbReference type="InterPro" id="IPR002545">
    <property type="entry name" value="CheW-lke_dom"/>
</dbReference>
<dbReference type="PANTHER" id="PTHR22617:SF23">
    <property type="entry name" value="CHEMOTAXIS PROTEIN CHEW"/>
    <property type="match status" value="1"/>
</dbReference>
<dbReference type="Gene3D" id="2.30.30.40">
    <property type="entry name" value="SH3 Domains"/>
    <property type="match status" value="1"/>
</dbReference>
<feature type="domain" description="CheW-like" evidence="1">
    <location>
        <begin position="12"/>
        <end position="152"/>
    </location>
</feature>
<dbReference type="InterPro" id="IPR036061">
    <property type="entry name" value="CheW-like_dom_sf"/>
</dbReference>
<name>A0ABS2WU54_9BACT</name>
<protein>
    <submittedName>
        <fullName evidence="2">Purine-binding chemotaxis protein CheW</fullName>
    </submittedName>
</protein>
<dbReference type="SMART" id="SM00260">
    <property type="entry name" value="CheW"/>
    <property type="match status" value="1"/>
</dbReference>
<evidence type="ECO:0000313" key="2">
    <source>
        <dbReference type="EMBL" id="MBN2965194.1"/>
    </source>
</evidence>
<evidence type="ECO:0000313" key="3">
    <source>
        <dbReference type="Proteomes" id="UP000703590"/>
    </source>
</evidence>
<dbReference type="RefSeq" id="WP_205459741.1">
    <property type="nucleotide sequence ID" value="NZ_JAFHKK010000027.1"/>
</dbReference>
<dbReference type="Pfam" id="PF01584">
    <property type="entry name" value="CheW"/>
    <property type="match status" value="1"/>
</dbReference>
<proteinExistence type="predicted"/>
<keyword evidence="3" id="KW-1185">Reference proteome</keyword>
<accession>A0ABS2WU54</accession>
<dbReference type="SUPFAM" id="SSF50341">
    <property type="entry name" value="CheW-like"/>
    <property type="match status" value="1"/>
</dbReference>